<dbReference type="Gene3D" id="2.40.128.680">
    <property type="match status" value="1"/>
</dbReference>
<evidence type="ECO:0000313" key="1">
    <source>
        <dbReference type="EMBL" id="OZJ05967.1"/>
    </source>
</evidence>
<dbReference type="Proteomes" id="UP000242875">
    <property type="component" value="Unassembled WGS sequence"/>
</dbReference>
<comment type="caution">
    <text evidence="1">The sequence shown here is derived from an EMBL/GenBank/DDBJ whole genome shotgun (WGS) entry which is preliminary data.</text>
</comment>
<sequence>MHTVSLLRSEAVKCPADNRSLHLLPCEIKYDGPADVNAYFHPVPVNEEAGFQEIVPEGTLISHFRGHRLLGVQADLPEGHRGYVFRSEDLPNHQDTYVDEDEGEESSHAEVVRWRPTTQFTKFNIWLDDGVPSTESDTVVRSLHWLQLAPLIHAPVPAQ</sequence>
<evidence type="ECO:0000313" key="2">
    <source>
        <dbReference type="Proteomes" id="UP000242875"/>
    </source>
</evidence>
<dbReference type="CDD" id="cd09271">
    <property type="entry name" value="RNase_H2-C"/>
    <property type="match status" value="1"/>
</dbReference>
<dbReference type="OrthoDB" id="6222486at2759"/>
<accession>A0A261Y5S4</accession>
<protein>
    <submittedName>
        <fullName evidence="1">Uncharacterized protein</fullName>
    </submittedName>
</protein>
<reference evidence="1 2" key="1">
    <citation type="journal article" date="2017" name="Mycologia">
        <title>Bifiguratus adelaidae, gen. et sp. nov., a new member of Mucoromycotina in endophytic and soil-dwelling habitats.</title>
        <authorList>
            <person name="Torres-Cruz T.J."/>
            <person name="Billingsley Tobias T.L."/>
            <person name="Almatruk M."/>
            <person name="Hesse C."/>
            <person name="Kuske C.R."/>
            <person name="Desiro A."/>
            <person name="Benucci G.M."/>
            <person name="Bonito G."/>
            <person name="Stajich J.E."/>
            <person name="Dunlap C."/>
            <person name="Arnold A.E."/>
            <person name="Porras-Alfaro A."/>
        </authorList>
    </citation>
    <scope>NUCLEOTIDE SEQUENCE [LARGE SCALE GENOMIC DNA]</scope>
    <source>
        <strain evidence="1 2">AZ0501</strain>
    </source>
</reference>
<organism evidence="1 2">
    <name type="scientific">Bifiguratus adelaidae</name>
    <dbReference type="NCBI Taxonomy" id="1938954"/>
    <lineage>
        <taxon>Eukaryota</taxon>
        <taxon>Fungi</taxon>
        <taxon>Fungi incertae sedis</taxon>
        <taxon>Mucoromycota</taxon>
        <taxon>Mucoromycotina</taxon>
        <taxon>Endogonomycetes</taxon>
        <taxon>Endogonales</taxon>
        <taxon>Endogonales incertae sedis</taxon>
        <taxon>Bifiguratus</taxon>
    </lineage>
</organism>
<dbReference type="PANTHER" id="PTHR47204">
    <property type="entry name" value="OS02G0168900 PROTEIN"/>
    <property type="match status" value="1"/>
</dbReference>
<keyword evidence="2" id="KW-1185">Reference proteome</keyword>
<dbReference type="AlphaFoldDB" id="A0A261Y5S4"/>
<proteinExistence type="predicted"/>
<gene>
    <name evidence="1" type="ORF">BZG36_01250</name>
</gene>
<dbReference type="GO" id="GO:0032299">
    <property type="term" value="C:ribonuclease H2 complex"/>
    <property type="evidence" value="ECO:0007669"/>
    <property type="project" value="InterPro"/>
</dbReference>
<dbReference type="GO" id="GO:0006401">
    <property type="term" value="P:RNA catabolic process"/>
    <property type="evidence" value="ECO:0007669"/>
    <property type="project" value="InterPro"/>
</dbReference>
<dbReference type="EMBL" id="MVBO01000008">
    <property type="protein sequence ID" value="OZJ05967.1"/>
    <property type="molecule type" value="Genomic_DNA"/>
</dbReference>
<dbReference type="PANTHER" id="PTHR47204:SF1">
    <property type="entry name" value="RIBONUCLEASE H2 SUBUNIT C"/>
    <property type="match status" value="1"/>
</dbReference>
<dbReference type="Pfam" id="PF08615">
    <property type="entry name" value="RNase_H2_suC"/>
    <property type="match status" value="1"/>
</dbReference>
<name>A0A261Y5S4_9FUNG</name>
<dbReference type="InterPro" id="IPR013924">
    <property type="entry name" value="RNase_H2_suC"/>
</dbReference>